<proteinExistence type="predicted"/>
<keyword evidence="3" id="KW-1185">Reference proteome</keyword>
<organism evidence="2 3">
    <name type="scientific">Chitinivorax tropicus</name>
    <dbReference type="NCBI Taxonomy" id="714531"/>
    <lineage>
        <taxon>Bacteria</taxon>
        <taxon>Pseudomonadati</taxon>
        <taxon>Pseudomonadota</taxon>
        <taxon>Betaproteobacteria</taxon>
        <taxon>Chitinivorax</taxon>
    </lineage>
</organism>
<evidence type="ECO:0000256" key="1">
    <source>
        <dbReference type="SAM" id="MobiDB-lite"/>
    </source>
</evidence>
<name>A0A840MRA2_9PROT</name>
<dbReference type="EMBL" id="JACHHY010000011">
    <property type="protein sequence ID" value="MBB5018733.1"/>
    <property type="molecule type" value="Genomic_DNA"/>
</dbReference>
<dbReference type="AlphaFoldDB" id="A0A840MRA2"/>
<dbReference type="SUPFAM" id="SSF50405">
    <property type="entry name" value="Actin-crosslinking proteins"/>
    <property type="match status" value="1"/>
</dbReference>
<feature type="region of interest" description="Disordered" evidence="1">
    <location>
        <begin position="98"/>
        <end position="120"/>
    </location>
</feature>
<comment type="caution">
    <text evidence="2">The sequence shown here is derived from an EMBL/GenBank/DDBJ whole genome shotgun (WGS) entry which is preliminary data.</text>
</comment>
<sequence>MSDDITSKRVKTIALSAAIVALLVGGGSALFGSSGKKADGKHNGAHQAAADAHQSGQASGGATEAARKKLAAETLNNRTPDNQNNLTGAALGGGAIQLAQAGPNSSSGDSTSYGGGGGGSSSALPFKDGDLISLQCQDNVPGPKWLNGSTKAQYVGLSMQQENAPASTWWKVNLVKQGMLLESQDGSAGQYLSADGDKGLLLQANAGSPNAAWLIEKTERGWSLKHETPQGGRFVDCVAADKRVWLAPTRDGHLNGTSWKIVKKGSGSDTSAQQS</sequence>
<dbReference type="RefSeq" id="WP_184038476.1">
    <property type="nucleotide sequence ID" value="NZ_JACHHY010000011.1"/>
</dbReference>
<evidence type="ECO:0000313" key="2">
    <source>
        <dbReference type="EMBL" id="MBB5018733.1"/>
    </source>
</evidence>
<accession>A0A840MRA2</accession>
<dbReference type="InterPro" id="IPR008999">
    <property type="entry name" value="Actin-crosslinking"/>
</dbReference>
<dbReference type="Proteomes" id="UP000575898">
    <property type="component" value="Unassembled WGS sequence"/>
</dbReference>
<feature type="compositionally biased region" description="Low complexity" evidence="1">
    <location>
        <begin position="98"/>
        <end position="112"/>
    </location>
</feature>
<gene>
    <name evidence="2" type="ORF">HNQ59_002026</name>
</gene>
<protein>
    <submittedName>
        <fullName evidence="2">Uncharacterized protein</fullName>
    </submittedName>
</protein>
<reference evidence="2 3" key="1">
    <citation type="submission" date="2020-08" db="EMBL/GenBank/DDBJ databases">
        <title>Genomic Encyclopedia of Type Strains, Phase IV (KMG-IV): sequencing the most valuable type-strain genomes for metagenomic binning, comparative biology and taxonomic classification.</title>
        <authorList>
            <person name="Goeker M."/>
        </authorList>
    </citation>
    <scope>NUCLEOTIDE SEQUENCE [LARGE SCALE GENOMIC DNA]</scope>
    <source>
        <strain evidence="2 3">DSM 27165</strain>
    </source>
</reference>
<evidence type="ECO:0000313" key="3">
    <source>
        <dbReference type="Proteomes" id="UP000575898"/>
    </source>
</evidence>
<feature type="region of interest" description="Disordered" evidence="1">
    <location>
        <begin position="35"/>
        <end position="68"/>
    </location>
</feature>